<dbReference type="InterPro" id="IPR008470">
    <property type="entry name" value="Uncharacterised_Ycf33"/>
</dbReference>
<dbReference type="AlphaFoldDB" id="A0A8J7JUY2"/>
<keyword evidence="3" id="KW-1185">Reference proteome</keyword>
<dbReference type="Proteomes" id="UP000620559">
    <property type="component" value="Unassembled WGS sequence"/>
</dbReference>
<keyword evidence="1" id="KW-0472">Membrane</keyword>
<sequence length="68" mass="7750">MFDGFWDNVSRYPRYLVTTALGIFLNAFGWLTPIFKRPITSIIFIGILVGIFVFISFTLRAMLGLSTI</sequence>
<feature type="transmembrane region" description="Helical" evidence="1">
    <location>
        <begin position="12"/>
        <end position="31"/>
    </location>
</feature>
<comment type="caution">
    <text evidence="2">The sequence shown here is derived from an EMBL/GenBank/DDBJ whole genome shotgun (WGS) entry which is preliminary data.</text>
</comment>
<proteinExistence type="predicted"/>
<evidence type="ECO:0000313" key="2">
    <source>
        <dbReference type="EMBL" id="MBE9213970.1"/>
    </source>
</evidence>
<protein>
    <submittedName>
        <fullName evidence="2">DUF751 family protein</fullName>
    </submittedName>
</protein>
<dbReference type="EMBL" id="JADEWL010000046">
    <property type="protein sequence ID" value="MBE9213970.1"/>
    <property type="molecule type" value="Genomic_DNA"/>
</dbReference>
<keyword evidence="1" id="KW-0812">Transmembrane</keyword>
<name>A0A8J7JUY2_9CYAN</name>
<dbReference type="Pfam" id="PF05421">
    <property type="entry name" value="DUF751"/>
    <property type="match status" value="1"/>
</dbReference>
<dbReference type="RefSeq" id="WP_193921318.1">
    <property type="nucleotide sequence ID" value="NZ_JADEWL010000046.1"/>
</dbReference>
<feature type="transmembrane region" description="Helical" evidence="1">
    <location>
        <begin position="43"/>
        <end position="63"/>
    </location>
</feature>
<organism evidence="2 3">
    <name type="scientific">Plectonema cf. radiosum LEGE 06105</name>
    <dbReference type="NCBI Taxonomy" id="945769"/>
    <lineage>
        <taxon>Bacteria</taxon>
        <taxon>Bacillati</taxon>
        <taxon>Cyanobacteriota</taxon>
        <taxon>Cyanophyceae</taxon>
        <taxon>Oscillatoriophycideae</taxon>
        <taxon>Oscillatoriales</taxon>
        <taxon>Microcoleaceae</taxon>
        <taxon>Plectonema</taxon>
    </lineage>
</organism>
<evidence type="ECO:0000313" key="3">
    <source>
        <dbReference type="Proteomes" id="UP000620559"/>
    </source>
</evidence>
<dbReference type="PANTHER" id="PTHR36049:SF3">
    <property type="match status" value="1"/>
</dbReference>
<evidence type="ECO:0000256" key="1">
    <source>
        <dbReference type="SAM" id="Phobius"/>
    </source>
</evidence>
<reference evidence="2" key="1">
    <citation type="submission" date="2020-10" db="EMBL/GenBank/DDBJ databases">
        <authorList>
            <person name="Castelo-Branco R."/>
            <person name="Eusebio N."/>
            <person name="Adriana R."/>
            <person name="Vieira A."/>
            <person name="Brugerolle De Fraissinette N."/>
            <person name="Rezende De Castro R."/>
            <person name="Schneider M.P."/>
            <person name="Vasconcelos V."/>
            <person name="Leao P.N."/>
        </authorList>
    </citation>
    <scope>NUCLEOTIDE SEQUENCE</scope>
    <source>
        <strain evidence="2">LEGE 06105</strain>
    </source>
</reference>
<keyword evidence="1" id="KW-1133">Transmembrane helix</keyword>
<accession>A0A8J7JUY2</accession>
<gene>
    <name evidence="2" type="ORF">IQ247_15065</name>
</gene>
<dbReference type="PANTHER" id="PTHR36049">
    <property type="entry name" value="TRANSMEMBRANE PROTEIN"/>
    <property type="match status" value="1"/>
</dbReference>